<dbReference type="InterPro" id="IPR019996">
    <property type="entry name" value="Salicylate_synthase"/>
</dbReference>
<proteinExistence type="predicted"/>
<dbReference type="Proteomes" id="UP000255124">
    <property type="component" value="Unassembled WGS sequence"/>
</dbReference>
<name>A0A380WUU0_9FIRM</name>
<dbReference type="InterPro" id="IPR019999">
    <property type="entry name" value="Anth_synth_I-like"/>
</dbReference>
<evidence type="ECO:0000313" key="6">
    <source>
        <dbReference type="EMBL" id="SUU92735.1"/>
    </source>
</evidence>
<dbReference type="Gene3D" id="3.60.120.10">
    <property type="entry name" value="Anthranilate synthase"/>
    <property type="match status" value="1"/>
</dbReference>
<sequence length="446" mass="51437">MDIKREYKKKTIEISQERELDLFDLAVSIINNNVIGNNSYMIYENEDEISLGIGEYIGIEVYKNKILLTQEGHSVEYVVNDLSEDIKKIFNELNFDDWRMYGIADFNYAKNTFLKNVSDKEVLMKLFIPRTDIRILKDSLEIKTIDNFDEIILNFDTERFDLEDKDFNVNLEEVKNLDGDYYKEIVKKAIGEIKNDKYDKVILSRKINLEKKISIKDSYLKGRKFNTPARSYCFRIGDLEAVGFSPETVVEVDKKRQVYTFPLAGTRALTNDLAINKELKRELLKDPKEIAEHAVSVKLAFQELERVCDEDSISVIRFMDVLERGTVQHLASRLKGTLRKEFNEWHAFTALFPAVTASGIPKKECIEAIDRIEKDKRGIYSGGVLTYDKNGTLDVALALRTAYQTSAETWIRVGAGIVKLSNCKRELEETKEKSGSILDELVFEEE</sequence>
<dbReference type="GO" id="GO:0000162">
    <property type="term" value="P:L-tryptophan biosynthetic process"/>
    <property type="evidence" value="ECO:0007669"/>
    <property type="project" value="TreeGrafter"/>
</dbReference>
<dbReference type="OrthoDB" id="9803598at2"/>
<dbReference type="NCBIfam" id="TIGR03494">
    <property type="entry name" value="salicyl_syn"/>
    <property type="match status" value="1"/>
</dbReference>
<feature type="domain" description="Chorismate-utilising enzyme C-terminal" evidence="5">
    <location>
        <begin position="181"/>
        <end position="433"/>
    </location>
</feature>
<dbReference type="RefSeq" id="WP_115595422.1">
    <property type="nucleotide sequence ID" value="NZ_UFTA01000002.1"/>
</dbReference>
<dbReference type="GO" id="GO:0008909">
    <property type="term" value="F:isochorismate synthase activity"/>
    <property type="evidence" value="ECO:0007669"/>
    <property type="project" value="InterPro"/>
</dbReference>
<dbReference type="Pfam" id="PF00425">
    <property type="entry name" value="Chorismate_bind"/>
    <property type="match status" value="1"/>
</dbReference>
<dbReference type="SUPFAM" id="SSF56322">
    <property type="entry name" value="ADC synthase"/>
    <property type="match status" value="1"/>
</dbReference>
<dbReference type="AlphaFoldDB" id="A0A380WUU0"/>
<dbReference type="PRINTS" id="PR00095">
    <property type="entry name" value="ANTSNTHASEI"/>
</dbReference>
<dbReference type="PANTHER" id="PTHR11236">
    <property type="entry name" value="AMINOBENZOATE/ANTHRANILATE SYNTHASE"/>
    <property type="match status" value="1"/>
</dbReference>
<evidence type="ECO:0000256" key="4">
    <source>
        <dbReference type="ARBA" id="ARBA00023239"/>
    </source>
</evidence>
<keyword evidence="2" id="KW-0479">Metal-binding</keyword>
<evidence type="ECO:0000256" key="2">
    <source>
        <dbReference type="ARBA" id="ARBA00022723"/>
    </source>
</evidence>
<dbReference type="PANTHER" id="PTHR11236:SF48">
    <property type="entry name" value="ISOCHORISMATE SYNTHASE MENF"/>
    <property type="match status" value="1"/>
</dbReference>
<keyword evidence="3" id="KW-0460">Magnesium</keyword>
<evidence type="ECO:0000256" key="3">
    <source>
        <dbReference type="ARBA" id="ARBA00022842"/>
    </source>
</evidence>
<organism evidence="6 7">
    <name type="scientific">Anaerococcus octavius</name>
    <dbReference type="NCBI Taxonomy" id="54007"/>
    <lineage>
        <taxon>Bacteria</taxon>
        <taxon>Bacillati</taxon>
        <taxon>Bacillota</taxon>
        <taxon>Tissierellia</taxon>
        <taxon>Tissierellales</taxon>
        <taxon>Peptoniphilaceae</taxon>
        <taxon>Anaerococcus</taxon>
    </lineage>
</organism>
<evidence type="ECO:0000313" key="7">
    <source>
        <dbReference type="Proteomes" id="UP000255124"/>
    </source>
</evidence>
<dbReference type="GO" id="GO:0046872">
    <property type="term" value="F:metal ion binding"/>
    <property type="evidence" value="ECO:0007669"/>
    <property type="project" value="UniProtKB-KW"/>
</dbReference>
<dbReference type="GO" id="GO:0016833">
    <property type="term" value="F:oxo-acid-lyase activity"/>
    <property type="evidence" value="ECO:0007669"/>
    <property type="project" value="InterPro"/>
</dbReference>
<gene>
    <name evidence="6" type="primary">mbtI</name>
    <name evidence="6" type="ORF">NCTC9810_01072</name>
</gene>
<dbReference type="InterPro" id="IPR005801">
    <property type="entry name" value="ADC_synthase"/>
</dbReference>
<reference evidence="6 7" key="1">
    <citation type="submission" date="2018-06" db="EMBL/GenBank/DDBJ databases">
        <authorList>
            <consortium name="Pathogen Informatics"/>
            <person name="Doyle S."/>
        </authorList>
    </citation>
    <scope>NUCLEOTIDE SEQUENCE [LARGE SCALE GENOMIC DNA]</scope>
    <source>
        <strain evidence="6 7">NCTC9810</strain>
    </source>
</reference>
<dbReference type="EC" id="4.1.3.-" evidence="6"/>
<protein>
    <submittedName>
        <fullName evidence="6">Isochorismate synthase/isochorismate-pyruvate lyase mbtI</fullName>
        <ecNumber evidence="6">4.1.3.-</ecNumber>
    </submittedName>
</protein>
<evidence type="ECO:0000256" key="1">
    <source>
        <dbReference type="ARBA" id="ARBA00001946"/>
    </source>
</evidence>
<dbReference type="EMBL" id="UFTA01000002">
    <property type="protein sequence ID" value="SUU92735.1"/>
    <property type="molecule type" value="Genomic_DNA"/>
</dbReference>
<keyword evidence="6" id="KW-0670">Pyruvate</keyword>
<accession>A0A380WUU0</accession>
<dbReference type="InterPro" id="IPR015890">
    <property type="entry name" value="Chorismate_C"/>
</dbReference>
<evidence type="ECO:0000259" key="5">
    <source>
        <dbReference type="Pfam" id="PF00425"/>
    </source>
</evidence>
<keyword evidence="4 6" id="KW-0456">Lyase</keyword>
<comment type="cofactor">
    <cofactor evidence="1">
        <name>Mg(2+)</name>
        <dbReference type="ChEBI" id="CHEBI:18420"/>
    </cofactor>
</comment>